<keyword evidence="1" id="KW-0472">Membrane</keyword>
<dbReference type="InterPro" id="IPR050640">
    <property type="entry name" value="Bact_2-comp_sensor_kinase"/>
</dbReference>
<evidence type="ECO:0000259" key="2">
    <source>
        <dbReference type="Pfam" id="PF06580"/>
    </source>
</evidence>
<protein>
    <submittedName>
        <fullName evidence="3">Sensor histidine kinase</fullName>
    </submittedName>
</protein>
<evidence type="ECO:0000256" key="1">
    <source>
        <dbReference type="SAM" id="Phobius"/>
    </source>
</evidence>
<keyword evidence="1" id="KW-1133">Transmembrane helix</keyword>
<dbReference type="PANTHER" id="PTHR34220">
    <property type="entry name" value="SENSOR HISTIDINE KINASE YPDA"/>
    <property type="match status" value="1"/>
</dbReference>
<name>A0ABP3U315_9FLAO</name>
<dbReference type="Proteomes" id="UP001501758">
    <property type="component" value="Unassembled WGS sequence"/>
</dbReference>
<evidence type="ECO:0000313" key="3">
    <source>
        <dbReference type="EMBL" id="GAA0721396.1"/>
    </source>
</evidence>
<sequence length="338" mass="39945">MAQLSTKTIQTIQHLFYVGLVSFIGYHLVKTAYYFLPDNILFFFTSDAIENFICVLIAFILYHYVLQIESLWKKTVYVVFFIVILVALASLKEYRIYNIHRFEKTYDYFTSFLGRSLLFYLLFYFVHQLETLTKYKTLEKELHLAKKQLLRNQLHPHFLFNAFNSLYSLSLKNSHETSEYILKLSSMMRYMTDESHPEKVSLSKEIDFIHQYIAIEKIRFGKDANILFTLANDTSEPRLIEPFLLITLVENAFKHGFYTNVKNAYVHIALVLDNHELLFSVANSVFKKQHFQETQRKGKGLDNLKNRLKLLYPKNAWLTISKTETEFKAELKIVLDDV</sequence>
<keyword evidence="4" id="KW-1185">Reference proteome</keyword>
<dbReference type="RefSeq" id="WP_343912419.1">
    <property type="nucleotide sequence ID" value="NZ_BAAAGE010000002.1"/>
</dbReference>
<gene>
    <name evidence="3" type="ORF">GCM10009430_22620</name>
</gene>
<reference evidence="4" key="1">
    <citation type="journal article" date="2019" name="Int. J. Syst. Evol. Microbiol.">
        <title>The Global Catalogue of Microorganisms (GCM) 10K type strain sequencing project: providing services to taxonomists for standard genome sequencing and annotation.</title>
        <authorList>
            <consortium name="The Broad Institute Genomics Platform"/>
            <consortium name="The Broad Institute Genome Sequencing Center for Infectious Disease"/>
            <person name="Wu L."/>
            <person name="Ma J."/>
        </authorList>
    </citation>
    <scope>NUCLEOTIDE SEQUENCE [LARGE SCALE GENOMIC DNA]</scope>
    <source>
        <strain evidence="4">JCM 15974</strain>
    </source>
</reference>
<proteinExistence type="predicted"/>
<keyword evidence="1" id="KW-0812">Transmembrane</keyword>
<feature type="domain" description="Signal transduction histidine kinase internal region" evidence="2">
    <location>
        <begin position="147"/>
        <end position="222"/>
    </location>
</feature>
<dbReference type="Pfam" id="PF06580">
    <property type="entry name" value="His_kinase"/>
    <property type="match status" value="1"/>
</dbReference>
<accession>A0ABP3U315</accession>
<keyword evidence="3" id="KW-0808">Transferase</keyword>
<dbReference type="GO" id="GO:0016301">
    <property type="term" value="F:kinase activity"/>
    <property type="evidence" value="ECO:0007669"/>
    <property type="project" value="UniProtKB-KW"/>
</dbReference>
<evidence type="ECO:0000313" key="4">
    <source>
        <dbReference type="Proteomes" id="UP001501758"/>
    </source>
</evidence>
<feature type="transmembrane region" description="Helical" evidence="1">
    <location>
        <begin position="76"/>
        <end position="94"/>
    </location>
</feature>
<dbReference type="EMBL" id="BAAAGE010000002">
    <property type="protein sequence ID" value="GAA0721396.1"/>
    <property type="molecule type" value="Genomic_DNA"/>
</dbReference>
<dbReference type="PANTHER" id="PTHR34220:SF7">
    <property type="entry name" value="SENSOR HISTIDINE KINASE YPDA"/>
    <property type="match status" value="1"/>
</dbReference>
<feature type="transmembrane region" description="Helical" evidence="1">
    <location>
        <begin position="41"/>
        <end position="64"/>
    </location>
</feature>
<keyword evidence="3" id="KW-0418">Kinase</keyword>
<organism evidence="3 4">
    <name type="scientific">Aquimarina litoralis</name>
    <dbReference type="NCBI Taxonomy" id="584605"/>
    <lineage>
        <taxon>Bacteria</taxon>
        <taxon>Pseudomonadati</taxon>
        <taxon>Bacteroidota</taxon>
        <taxon>Flavobacteriia</taxon>
        <taxon>Flavobacteriales</taxon>
        <taxon>Flavobacteriaceae</taxon>
        <taxon>Aquimarina</taxon>
    </lineage>
</organism>
<comment type="caution">
    <text evidence="3">The sequence shown here is derived from an EMBL/GenBank/DDBJ whole genome shotgun (WGS) entry which is preliminary data.</text>
</comment>
<feature type="transmembrane region" description="Helical" evidence="1">
    <location>
        <begin position="106"/>
        <end position="126"/>
    </location>
</feature>
<feature type="transmembrane region" description="Helical" evidence="1">
    <location>
        <begin position="12"/>
        <end position="29"/>
    </location>
</feature>
<dbReference type="InterPro" id="IPR010559">
    <property type="entry name" value="Sig_transdc_His_kin_internal"/>
</dbReference>